<dbReference type="PANTHER" id="PTHR30282">
    <property type="entry name" value="P-AMINOBENZOYL GLUTAMATE TRANSPORTER"/>
    <property type="match status" value="1"/>
</dbReference>
<sequence>MEQTNSSLVQRLLNKVEIWGNKLPDPAVLFIILLATVWALSWALSGVDFDVVDPRNGEPLRISNQFSGEALTQLMSSMVTNFAHFHPVGVVLVAMLGIGIAEYSGFINAGLRALLSVTAKWLLTPMIILIGIVSHSAVDAGYVLVIPLGGVIFYAAGRHPLAGIAAAFAGVSGGFSANFVPSALDPMLQGISQAGAQLLDPTVILNPLNNYYFTAASAIVVTLLGWFITDKLVEPKLKNNPIDGDMSDLPTMEPLQDDERKALRWSLLAVVLGIVFLFVTASLETSPWRGDDGSLTSFSAPLMQSIVPLIFLLFLIPGLVYGLIIGSIRNSKQFVEGMTKAMQGMGYYLVIMFCIAQFIYAFGQSNLGILLAVQGADFLQAMQLPAGITITGIILLTGLINLFVGSASAKWALLAPIFIPMLMQLGISPDLAQAAYRIGDSSTNIITPLMPYFPLVVVFCQRYVTNTGIGTLTSMMLPFSVSFLIVWTLFLVLYWTLGIPLGIQASYEYSMP</sequence>
<feature type="transmembrane region" description="Helical" evidence="1">
    <location>
        <begin position="383"/>
        <end position="404"/>
    </location>
</feature>
<protein>
    <submittedName>
        <fullName evidence="2">AbgT family transporter</fullName>
    </submittedName>
</protein>
<evidence type="ECO:0000313" key="2">
    <source>
        <dbReference type="EMBL" id="NMH59296.1"/>
    </source>
</evidence>
<comment type="caution">
    <text evidence="2">The sequence shown here is derived from an EMBL/GenBank/DDBJ whole genome shotgun (WGS) entry which is preliminary data.</text>
</comment>
<evidence type="ECO:0000256" key="1">
    <source>
        <dbReference type="SAM" id="Phobius"/>
    </source>
</evidence>
<dbReference type="EMBL" id="JAATNW010000002">
    <property type="protein sequence ID" value="NMH59296.1"/>
    <property type="molecule type" value="Genomic_DNA"/>
</dbReference>
<feature type="transmembrane region" description="Helical" evidence="1">
    <location>
        <begin position="477"/>
        <end position="497"/>
    </location>
</feature>
<dbReference type="InterPro" id="IPR004697">
    <property type="entry name" value="AbgT"/>
</dbReference>
<evidence type="ECO:0000313" key="3">
    <source>
        <dbReference type="Proteomes" id="UP000709336"/>
    </source>
</evidence>
<gene>
    <name evidence="2" type="ORF">HCJ96_04585</name>
</gene>
<feature type="transmembrane region" description="Helical" evidence="1">
    <location>
        <begin position="140"/>
        <end position="157"/>
    </location>
</feature>
<feature type="transmembrane region" description="Helical" evidence="1">
    <location>
        <begin position="345"/>
        <end position="363"/>
    </location>
</feature>
<reference evidence="2 3" key="1">
    <citation type="submission" date="2020-03" db="EMBL/GenBank/DDBJ databases">
        <title>Alteromonas ponticola sp. nov., isolated from seawater.</title>
        <authorList>
            <person name="Yoon J.-H."/>
            <person name="Kim Y.-O."/>
        </authorList>
    </citation>
    <scope>NUCLEOTIDE SEQUENCE [LARGE SCALE GENOMIC DNA]</scope>
    <source>
        <strain evidence="2 3">MYP5</strain>
    </source>
</reference>
<accession>A0ABX1R115</accession>
<dbReference type="RefSeq" id="WP_169209855.1">
    <property type="nucleotide sequence ID" value="NZ_JAATNW010000002.1"/>
</dbReference>
<proteinExistence type="predicted"/>
<name>A0ABX1R115_9ALTE</name>
<feature type="transmembrane region" description="Helical" evidence="1">
    <location>
        <begin position="211"/>
        <end position="229"/>
    </location>
</feature>
<feature type="transmembrane region" description="Helical" evidence="1">
    <location>
        <begin position="27"/>
        <end position="45"/>
    </location>
</feature>
<keyword evidence="1" id="KW-1133">Transmembrane helix</keyword>
<dbReference type="Pfam" id="PF03806">
    <property type="entry name" value="ABG_transport"/>
    <property type="match status" value="1"/>
</dbReference>
<dbReference type="PANTHER" id="PTHR30282:SF1">
    <property type="entry name" value="ABGT FAMILY TRANSPORTER"/>
    <property type="match status" value="1"/>
</dbReference>
<keyword evidence="1" id="KW-0812">Transmembrane</keyword>
<organism evidence="2 3">
    <name type="scientific">Alteromonas ponticola</name>
    <dbReference type="NCBI Taxonomy" id="2720613"/>
    <lineage>
        <taxon>Bacteria</taxon>
        <taxon>Pseudomonadati</taxon>
        <taxon>Pseudomonadota</taxon>
        <taxon>Gammaproteobacteria</taxon>
        <taxon>Alteromonadales</taxon>
        <taxon>Alteromonadaceae</taxon>
        <taxon>Alteromonas/Salinimonas group</taxon>
        <taxon>Alteromonas</taxon>
    </lineage>
</organism>
<feature type="transmembrane region" description="Helical" evidence="1">
    <location>
        <begin position="82"/>
        <end position="101"/>
    </location>
</feature>
<feature type="transmembrane region" description="Helical" evidence="1">
    <location>
        <begin position="164"/>
        <end position="184"/>
    </location>
</feature>
<keyword evidence="3" id="KW-1185">Reference proteome</keyword>
<keyword evidence="1" id="KW-0472">Membrane</keyword>
<feature type="transmembrane region" description="Helical" evidence="1">
    <location>
        <begin position="262"/>
        <end position="283"/>
    </location>
</feature>
<dbReference type="Proteomes" id="UP000709336">
    <property type="component" value="Unassembled WGS sequence"/>
</dbReference>
<feature type="transmembrane region" description="Helical" evidence="1">
    <location>
        <begin position="113"/>
        <end position="134"/>
    </location>
</feature>
<feature type="transmembrane region" description="Helical" evidence="1">
    <location>
        <begin position="449"/>
        <end position="465"/>
    </location>
</feature>
<feature type="transmembrane region" description="Helical" evidence="1">
    <location>
        <begin position="303"/>
        <end position="324"/>
    </location>
</feature>
<feature type="transmembrane region" description="Helical" evidence="1">
    <location>
        <begin position="411"/>
        <end position="429"/>
    </location>
</feature>